<gene>
    <name evidence="4" type="ORF">mMyoMyo1_006658</name>
</gene>
<dbReference type="PANTHER" id="PTHR33724:SF1">
    <property type="entry name" value="INTRAFLAGELLAR TRANSPORT PROTEIN 43 HOMOLOG"/>
    <property type="match status" value="1"/>
</dbReference>
<proteinExistence type="inferred from homology"/>
<comment type="similarity">
    <text evidence="1">Belongs to the IFT43 family.</text>
</comment>
<keyword evidence="4" id="KW-0966">Cell projection</keyword>
<evidence type="ECO:0000256" key="3">
    <source>
        <dbReference type="SAM" id="SignalP"/>
    </source>
</evidence>
<protein>
    <submittedName>
        <fullName evidence="4">Intraflagellar transport 43</fullName>
    </submittedName>
</protein>
<keyword evidence="3" id="KW-0732">Signal</keyword>
<dbReference type="InterPro" id="IPR029302">
    <property type="entry name" value="IFT43"/>
</dbReference>
<dbReference type="GO" id="GO:0035721">
    <property type="term" value="P:intraciliary retrograde transport"/>
    <property type="evidence" value="ECO:0007669"/>
    <property type="project" value="TreeGrafter"/>
</dbReference>
<dbReference type="GO" id="GO:0030991">
    <property type="term" value="C:intraciliary transport particle A"/>
    <property type="evidence" value="ECO:0007669"/>
    <property type="project" value="InterPro"/>
</dbReference>
<dbReference type="VEuPathDB" id="HostDB:GeneID_118658354"/>
<feature type="signal peptide" evidence="3">
    <location>
        <begin position="1"/>
        <end position="21"/>
    </location>
</feature>
<dbReference type="Proteomes" id="UP000527355">
    <property type="component" value="Unassembled WGS sequence"/>
</dbReference>
<evidence type="ECO:0000313" key="5">
    <source>
        <dbReference type="Proteomes" id="UP000527355"/>
    </source>
</evidence>
<keyword evidence="5" id="KW-1185">Reference proteome</keyword>
<reference evidence="4 5" key="1">
    <citation type="journal article" date="2020" name="Nature">
        <title>Six reference-quality genomes reveal evolution of bat adaptations.</title>
        <authorList>
            <person name="Jebb D."/>
            <person name="Huang Z."/>
            <person name="Pippel M."/>
            <person name="Hughes G.M."/>
            <person name="Lavrichenko K."/>
            <person name="Devanna P."/>
            <person name="Winkler S."/>
            <person name="Jermiin L.S."/>
            <person name="Skirmuntt E.C."/>
            <person name="Katzourakis A."/>
            <person name="Burkitt-Gray L."/>
            <person name="Ray D.A."/>
            <person name="Sullivan K.A.M."/>
            <person name="Roscito J.G."/>
            <person name="Kirilenko B.M."/>
            <person name="Davalos L.M."/>
            <person name="Corthals A.P."/>
            <person name="Power M.L."/>
            <person name="Jones G."/>
            <person name="Ransome R.D."/>
            <person name="Dechmann D.K.N."/>
            <person name="Locatelli A.G."/>
            <person name="Puechmaille S.J."/>
            <person name="Fedrigo O."/>
            <person name="Jarvis E.D."/>
            <person name="Hiller M."/>
            <person name="Vernes S.C."/>
            <person name="Myers E.W."/>
            <person name="Teeling E.C."/>
        </authorList>
    </citation>
    <scope>NUCLEOTIDE SEQUENCE [LARGE SCALE GENOMIC DNA]</scope>
    <source>
        <strain evidence="4">MMyoMyo1</strain>
        <tissue evidence="4">Flight muscle</tissue>
    </source>
</reference>
<evidence type="ECO:0000313" key="4">
    <source>
        <dbReference type="EMBL" id="KAF6387047.1"/>
    </source>
</evidence>
<sequence length="141" mass="15534">MRKQARPLFMLLTVLPPPLIADIPVIPDLEEVQEEDFVLQVAAPPSVQVNRVMTYRDLDNDLMKCAAFQTLDGTIDLKLLTKVLAPEQEVREVRSSSSFLLPQPLAPLTSWLPRLTPASLASGLGRWATVAGKGFPLSQES</sequence>
<dbReference type="Pfam" id="PF15305">
    <property type="entry name" value="IFT43"/>
    <property type="match status" value="1"/>
</dbReference>
<dbReference type="GO" id="GO:0005929">
    <property type="term" value="C:cilium"/>
    <property type="evidence" value="ECO:0007669"/>
    <property type="project" value="TreeGrafter"/>
</dbReference>
<organism evidence="4 5">
    <name type="scientific">Myotis myotis</name>
    <name type="common">Greater mouse-eared bat</name>
    <name type="synonym">Vespertilio myotis</name>
    <dbReference type="NCBI Taxonomy" id="51298"/>
    <lineage>
        <taxon>Eukaryota</taxon>
        <taxon>Metazoa</taxon>
        <taxon>Chordata</taxon>
        <taxon>Craniata</taxon>
        <taxon>Vertebrata</taxon>
        <taxon>Euteleostomi</taxon>
        <taxon>Mammalia</taxon>
        <taxon>Eutheria</taxon>
        <taxon>Laurasiatheria</taxon>
        <taxon>Chiroptera</taxon>
        <taxon>Yangochiroptera</taxon>
        <taxon>Vespertilionidae</taxon>
        <taxon>Myotis</taxon>
    </lineage>
</organism>
<keyword evidence="4" id="KW-0969">Cilium</keyword>
<name>A0A7J8AKB8_MYOMY</name>
<dbReference type="AlphaFoldDB" id="A0A7J8AKB8"/>
<keyword evidence="2" id="KW-0970">Cilium biogenesis/degradation</keyword>
<evidence type="ECO:0000256" key="2">
    <source>
        <dbReference type="ARBA" id="ARBA00022794"/>
    </source>
</evidence>
<comment type="caution">
    <text evidence="4">The sequence shown here is derived from an EMBL/GenBank/DDBJ whole genome shotgun (WGS) entry which is preliminary data.</text>
</comment>
<accession>A0A7J8AKB8</accession>
<feature type="chain" id="PRO_5029561716" evidence="3">
    <location>
        <begin position="22"/>
        <end position="141"/>
    </location>
</feature>
<keyword evidence="4" id="KW-0282">Flagellum</keyword>
<dbReference type="PANTHER" id="PTHR33724">
    <property type="entry name" value="INTRAFLAGELLAR TRANSPORT PROTEIN 43 HOMOLOG"/>
    <property type="match status" value="1"/>
</dbReference>
<evidence type="ECO:0000256" key="1">
    <source>
        <dbReference type="ARBA" id="ARBA00007563"/>
    </source>
</evidence>
<dbReference type="EMBL" id="JABWUV010000001">
    <property type="protein sequence ID" value="KAF6387047.1"/>
    <property type="molecule type" value="Genomic_DNA"/>
</dbReference>